<keyword evidence="4" id="KW-1185">Reference proteome</keyword>
<feature type="signal peptide" evidence="2">
    <location>
        <begin position="1"/>
        <end position="23"/>
    </location>
</feature>
<evidence type="ECO:0000313" key="3">
    <source>
        <dbReference type="EMBL" id="WZN63455.1"/>
    </source>
</evidence>
<reference evidence="3 4" key="1">
    <citation type="submission" date="2024-03" db="EMBL/GenBank/DDBJ databases">
        <title>Complete genome sequence of the green alga Chloropicon roscoffensis RCC1871.</title>
        <authorList>
            <person name="Lemieux C."/>
            <person name="Pombert J.-F."/>
            <person name="Otis C."/>
            <person name="Turmel M."/>
        </authorList>
    </citation>
    <scope>NUCLEOTIDE SEQUENCE [LARGE SCALE GENOMIC DNA]</scope>
    <source>
        <strain evidence="3 4">RCC1871</strain>
    </source>
</reference>
<evidence type="ECO:0000313" key="4">
    <source>
        <dbReference type="Proteomes" id="UP001472866"/>
    </source>
</evidence>
<dbReference type="Proteomes" id="UP001472866">
    <property type="component" value="Chromosome 07"/>
</dbReference>
<feature type="region of interest" description="Disordered" evidence="1">
    <location>
        <begin position="34"/>
        <end position="57"/>
    </location>
</feature>
<feature type="chain" id="PRO_5043881471" evidence="2">
    <location>
        <begin position="24"/>
        <end position="170"/>
    </location>
</feature>
<dbReference type="EMBL" id="CP151507">
    <property type="protein sequence ID" value="WZN63455.1"/>
    <property type="molecule type" value="Genomic_DNA"/>
</dbReference>
<accession>A0AAX4PCW7</accession>
<name>A0AAX4PCW7_9CHLO</name>
<gene>
    <name evidence="3" type="ORF">HKI87_07g50040</name>
</gene>
<proteinExistence type="predicted"/>
<dbReference type="AlphaFoldDB" id="A0AAX4PCW7"/>
<feature type="compositionally biased region" description="Polar residues" evidence="1">
    <location>
        <begin position="44"/>
        <end position="57"/>
    </location>
</feature>
<evidence type="ECO:0000256" key="2">
    <source>
        <dbReference type="SAM" id="SignalP"/>
    </source>
</evidence>
<organism evidence="3 4">
    <name type="scientific">Chloropicon roscoffensis</name>
    <dbReference type="NCBI Taxonomy" id="1461544"/>
    <lineage>
        <taxon>Eukaryota</taxon>
        <taxon>Viridiplantae</taxon>
        <taxon>Chlorophyta</taxon>
        <taxon>Chloropicophyceae</taxon>
        <taxon>Chloropicales</taxon>
        <taxon>Chloropicaceae</taxon>
        <taxon>Chloropicon</taxon>
    </lineage>
</organism>
<sequence>MPIGLSLCLVLALACCCLTSAHATERTSFPSRALLEDDDEPLNANATSESAPTTSTDDTSYTLVYACSGTCYAGEPKPNGNETDRLTFSDDGGAFTMAVSVNELRETEAYVKVPSLGGGDHFSGVVTESSMDPGPQKWGYVDVYFSADRTKYTKIVRKEGLVCAVECSSE</sequence>
<keyword evidence="2" id="KW-0732">Signal</keyword>
<protein>
    <submittedName>
        <fullName evidence="3">Uncharacterized protein</fullName>
    </submittedName>
</protein>
<evidence type="ECO:0000256" key="1">
    <source>
        <dbReference type="SAM" id="MobiDB-lite"/>
    </source>
</evidence>